<dbReference type="AlphaFoldDB" id="A0A7R9NXT9"/>
<accession>A0A7R9NXT9</accession>
<dbReference type="InterPro" id="IPR035437">
    <property type="entry name" value="SNase_OB-fold_sf"/>
</dbReference>
<proteinExistence type="predicted"/>
<dbReference type="EMBL" id="OE003426">
    <property type="protein sequence ID" value="CAD7460148.1"/>
    <property type="molecule type" value="Genomic_DNA"/>
</dbReference>
<dbReference type="PROSITE" id="PS50304">
    <property type="entry name" value="TUDOR"/>
    <property type="match status" value="1"/>
</dbReference>
<dbReference type="GO" id="GO:0043186">
    <property type="term" value="C:P granule"/>
    <property type="evidence" value="ECO:0007669"/>
    <property type="project" value="TreeGrafter"/>
</dbReference>
<dbReference type="InterPro" id="IPR002999">
    <property type="entry name" value="Tudor"/>
</dbReference>
<dbReference type="SUPFAM" id="SSF63748">
    <property type="entry name" value="Tudor/PWWP/MBT"/>
    <property type="match status" value="1"/>
</dbReference>
<dbReference type="GO" id="GO:0034587">
    <property type="term" value="P:piRNA processing"/>
    <property type="evidence" value="ECO:0007669"/>
    <property type="project" value="TreeGrafter"/>
</dbReference>
<dbReference type="PANTHER" id="PTHR22948">
    <property type="entry name" value="TUDOR DOMAIN CONTAINING PROTEIN"/>
    <property type="match status" value="1"/>
</dbReference>
<dbReference type="InterPro" id="IPR050621">
    <property type="entry name" value="Tudor_domain_containing"/>
</dbReference>
<dbReference type="Gene3D" id="2.40.50.90">
    <property type="match status" value="1"/>
</dbReference>
<feature type="domain" description="Tudor" evidence="1">
    <location>
        <begin position="34"/>
        <end position="99"/>
    </location>
</feature>
<gene>
    <name evidence="2" type="ORF">TTEB3V08_LOCUS8087</name>
</gene>
<evidence type="ECO:0000313" key="2">
    <source>
        <dbReference type="EMBL" id="CAD7460148.1"/>
    </source>
</evidence>
<name>A0A7R9NXT9_9NEOP</name>
<reference evidence="2" key="1">
    <citation type="submission" date="2020-11" db="EMBL/GenBank/DDBJ databases">
        <authorList>
            <person name="Tran Van P."/>
        </authorList>
    </citation>
    <scope>NUCLEOTIDE SEQUENCE</scope>
</reference>
<dbReference type="SMART" id="SM00333">
    <property type="entry name" value="TUDOR"/>
    <property type="match status" value="1"/>
</dbReference>
<organism evidence="2">
    <name type="scientific">Timema tahoe</name>
    <dbReference type="NCBI Taxonomy" id="61484"/>
    <lineage>
        <taxon>Eukaryota</taxon>
        <taxon>Metazoa</taxon>
        <taxon>Ecdysozoa</taxon>
        <taxon>Arthropoda</taxon>
        <taxon>Hexapoda</taxon>
        <taxon>Insecta</taxon>
        <taxon>Pterygota</taxon>
        <taxon>Neoptera</taxon>
        <taxon>Polyneoptera</taxon>
        <taxon>Phasmatodea</taxon>
        <taxon>Timematodea</taxon>
        <taxon>Timematoidea</taxon>
        <taxon>Timematidae</taxon>
        <taxon>Timema</taxon>
    </lineage>
</organism>
<dbReference type="PANTHER" id="PTHR22948:SF29">
    <property type="entry name" value="FI02030P-RELATED"/>
    <property type="match status" value="1"/>
</dbReference>
<dbReference type="GO" id="GO:0007283">
    <property type="term" value="P:spermatogenesis"/>
    <property type="evidence" value="ECO:0007669"/>
    <property type="project" value="TreeGrafter"/>
</dbReference>
<dbReference type="GO" id="GO:0030719">
    <property type="term" value="P:P granule organization"/>
    <property type="evidence" value="ECO:0007669"/>
    <property type="project" value="TreeGrafter"/>
</dbReference>
<dbReference type="Pfam" id="PF00567">
    <property type="entry name" value="TUDOR"/>
    <property type="match status" value="1"/>
</dbReference>
<sequence>MTYVLSQAGSTASGPDDIHYEMLRQLPPAVIYCKLEEGQIVAAPFLYDNKWYRAEVAKVTLDDYNVEDSKVCLYYVDYGDSSTRYKHEVCELRTDFLRLRFQAIECCLARVKPRSLDHMNGIELVVYLNHTEGGVCDTCGWETGRLVRDK</sequence>
<protein>
    <recommendedName>
        <fullName evidence="1">Tudor domain-containing protein</fullName>
    </recommendedName>
</protein>
<evidence type="ECO:0000259" key="1">
    <source>
        <dbReference type="PROSITE" id="PS50304"/>
    </source>
</evidence>
<dbReference type="Gene3D" id="2.30.30.140">
    <property type="match status" value="1"/>
</dbReference>